<proteinExistence type="predicted"/>
<comment type="caution">
    <text evidence="2">The sequence shown here is derived from an EMBL/GenBank/DDBJ whole genome shotgun (WGS) entry which is preliminary data.</text>
</comment>
<name>A0A5C6LVI6_9BACT</name>
<dbReference type="GO" id="GO:0016788">
    <property type="term" value="F:hydrolase activity, acting on ester bonds"/>
    <property type="evidence" value="ECO:0007669"/>
    <property type="project" value="UniProtKB-ARBA"/>
</dbReference>
<gene>
    <name evidence="2" type="ORF">FEF09_05220</name>
</gene>
<feature type="domain" description="SGNH hydrolase-type esterase" evidence="1">
    <location>
        <begin position="42"/>
        <end position="220"/>
    </location>
</feature>
<dbReference type="OrthoDB" id="158267at2"/>
<dbReference type="EMBL" id="VOHS01000004">
    <property type="protein sequence ID" value="TWW01405.1"/>
    <property type="molecule type" value="Genomic_DNA"/>
</dbReference>
<evidence type="ECO:0000313" key="2">
    <source>
        <dbReference type="EMBL" id="TWW01405.1"/>
    </source>
</evidence>
<dbReference type="Gene3D" id="3.40.50.1110">
    <property type="entry name" value="SGNH hydrolase"/>
    <property type="match status" value="1"/>
</dbReference>
<dbReference type="Proteomes" id="UP000318815">
    <property type="component" value="Unassembled WGS sequence"/>
</dbReference>
<sequence length="235" mass="25874">MGYYLCSMLFFLFLGAKNEQIPMTPGNHPSKDTSINQFTYLALGDSYTIGESVPENERFPNQTARLLAAEGISLAAPRIIAKTGWTTDELEAAIAEAQVTDTFSIVTLLIGVNNQYRGRSVAEYKTEFTRLLKQAIHFAADHSDRVVVLSIPDWGAVPFAEGRDRQQIAEEIDAFNAVNKSVSKKFKVHYLDITADTRKAQQDPALVASDGLHYSAKGMAVWAGKLAGVMRSILQ</sequence>
<dbReference type="Pfam" id="PF13472">
    <property type="entry name" value="Lipase_GDSL_2"/>
    <property type="match status" value="1"/>
</dbReference>
<evidence type="ECO:0000313" key="3">
    <source>
        <dbReference type="Proteomes" id="UP000318815"/>
    </source>
</evidence>
<organism evidence="2 3">
    <name type="scientific">Chitinophaga pinensis</name>
    <dbReference type="NCBI Taxonomy" id="79329"/>
    <lineage>
        <taxon>Bacteria</taxon>
        <taxon>Pseudomonadati</taxon>
        <taxon>Bacteroidota</taxon>
        <taxon>Chitinophagia</taxon>
        <taxon>Chitinophagales</taxon>
        <taxon>Chitinophagaceae</taxon>
        <taxon>Chitinophaga</taxon>
    </lineage>
</organism>
<keyword evidence="3" id="KW-1185">Reference proteome</keyword>
<dbReference type="InterPro" id="IPR036514">
    <property type="entry name" value="SGNH_hydro_sf"/>
</dbReference>
<protein>
    <submittedName>
        <fullName evidence="2">SGNH/GDSL hydrolase family protein</fullName>
    </submittedName>
</protein>
<evidence type="ECO:0000259" key="1">
    <source>
        <dbReference type="Pfam" id="PF13472"/>
    </source>
</evidence>
<keyword evidence="2" id="KW-0378">Hydrolase</keyword>
<reference evidence="2 3" key="1">
    <citation type="submission" date="2019-08" db="EMBL/GenBank/DDBJ databases">
        <title>Whole genome sequencing of chitin degrading bacteria Chitinophaga pinensis YS16.</title>
        <authorList>
            <person name="Singh R.P."/>
            <person name="Manchanda G."/>
            <person name="Maurya I.K."/>
            <person name="Joshi N.K."/>
            <person name="Srivastava A.K."/>
        </authorList>
    </citation>
    <scope>NUCLEOTIDE SEQUENCE [LARGE SCALE GENOMIC DNA]</scope>
    <source>
        <strain evidence="2 3">YS-16</strain>
    </source>
</reference>
<dbReference type="SUPFAM" id="SSF52266">
    <property type="entry name" value="SGNH hydrolase"/>
    <property type="match status" value="1"/>
</dbReference>
<dbReference type="InterPro" id="IPR013830">
    <property type="entry name" value="SGNH_hydro"/>
</dbReference>
<dbReference type="AlphaFoldDB" id="A0A5C6LVI6"/>
<accession>A0A5C6LVI6</accession>
<dbReference type="CDD" id="cd01832">
    <property type="entry name" value="SGNH_hydrolase_like_1"/>
    <property type="match status" value="1"/>
</dbReference>